<dbReference type="InterPro" id="IPR011138">
    <property type="entry name" value="Cytochrome_b-558"/>
</dbReference>
<keyword evidence="1" id="KW-1133">Transmembrane helix</keyword>
<keyword evidence="1" id="KW-0812">Transmembrane</keyword>
<feature type="transmembrane region" description="Helical" evidence="1">
    <location>
        <begin position="112"/>
        <end position="131"/>
    </location>
</feature>
<reference evidence="2 3" key="1">
    <citation type="submission" date="2017-01" db="EMBL/GenBank/DDBJ databases">
        <title>The cable genome- insights into the physiology and evolution of filamentous bacteria capable of sulfide oxidation via long distance electron transfer.</title>
        <authorList>
            <person name="Schreiber L."/>
            <person name="Bjerg J.T."/>
            <person name="Boggild A."/>
            <person name="Van De Vossenberg J."/>
            <person name="Meysman F."/>
            <person name="Nielsen L.P."/>
            <person name="Schramm A."/>
            <person name="Kjeldsen K.U."/>
        </authorList>
    </citation>
    <scope>NUCLEOTIDE SEQUENCE [LARGE SCALE GENOMIC DNA]</scope>
    <source>
        <strain evidence="2">A5</strain>
    </source>
</reference>
<evidence type="ECO:0000313" key="3">
    <source>
        <dbReference type="Proteomes" id="UP000288892"/>
    </source>
</evidence>
<dbReference type="SUPFAM" id="SSF81343">
    <property type="entry name" value="Fumarate reductase respiratory complex transmembrane subunits"/>
    <property type="match status" value="1"/>
</dbReference>
<dbReference type="InterPro" id="IPR034804">
    <property type="entry name" value="SQR/QFR_C/D"/>
</dbReference>
<dbReference type="EMBL" id="MTKS01000021">
    <property type="protein sequence ID" value="RWX52300.1"/>
    <property type="molecule type" value="Genomic_DNA"/>
</dbReference>
<protein>
    <submittedName>
        <fullName evidence="2">Succinate dehydrogenase subunit C</fullName>
    </submittedName>
</protein>
<dbReference type="Proteomes" id="UP000288892">
    <property type="component" value="Unassembled WGS sequence"/>
</dbReference>
<keyword evidence="1" id="KW-0472">Membrane</keyword>
<feature type="transmembrane region" description="Helical" evidence="1">
    <location>
        <begin position="59"/>
        <end position="83"/>
    </location>
</feature>
<name>A0A444JGR9_9BACT</name>
<feature type="transmembrane region" description="Helical" evidence="1">
    <location>
        <begin position="151"/>
        <end position="173"/>
    </location>
</feature>
<gene>
    <name evidence="2" type="ORF">VU01_10212</name>
</gene>
<dbReference type="GO" id="GO:0016020">
    <property type="term" value="C:membrane"/>
    <property type="evidence" value="ECO:0007669"/>
    <property type="project" value="InterPro"/>
</dbReference>
<evidence type="ECO:0000256" key="1">
    <source>
        <dbReference type="SAM" id="Phobius"/>
    </source>
</evidence>
<dbReference type="CDD" id="cd03498">
    <property type="entry name" value="SQR_TypeB_2_TM"/>
    <property type="match status" value="1"/>
</dbReference>
<evidence type="ECO:0000313" key="2">
    <source>
        <dbReference type="EMBL" id="RWX52300.1"/>
    </source>
</evidence>
<organism evidence="2 3">
    <name type="scientific">Candidatus Electrothrix marina</name>
    <dbReference type="NCBI Taxonomy" id="1859130"/>
    <lineage>
        <taxon>Bacteria</taxon>
        <taxon>Pseudomonadati</taxon>
        <taxon>Thermodesulfobacteriota</taxon>
        <taxon>Desulfobulbia</taxon>
        <taxon>Desulfobulbales</taxon>
        <taxon>Desulfobulbaceae</taxon>
        <taxon>Candidatus Electrothrix</taxon>
    </lineage>
</organism>
<dbReference type="NCBIfam" id="TIGR02046">
    <property type="entry name" value="sdhC_b558_fam"/>
    <property type="match status" value="1"/>
</dbReference>
<proteinExistence type="predicted"/>
<sequence length="210" mass="23131">MFDFLQGTLSSLSRKYTMAGTGFLLGVFLLTHAAGNSFIFQGKAAFNAYAEQLHSLGPLVPVAEILLLIIFPTHIFIGISLFLKNQDAAGSSRYAVKSSSGGETWGSRTMPWTGLIILAFLLLHLFNVRFVDPTLPIADVVEQTLTHPLYPFFYLSGITALILHISHGFWSLLQTWGIHHPRHNSLIQGGAYLLATLICMVFLGVVVVLW</sequence>
<feature type="transmembrane region" description="Helical" evidence="1">
    <location>
        <begin position="185"/>
        <end position="209"/>
    </location>
</feature>
<keyword evidence="3" id="KW-1185">Reference proteome</keyword>
<comment type="caution">
    <text evidence="2">The sequence shown here is derived from an EMBL/GenBank/DDBJ whole genome shotgun (WGS) entry which is preliminary data.</text>
</comment>
<accession>A0A444JGR9</accession>
<dbReference type="AlphaFoldDB" id="A0A444JGR9"/>
<dbReference type="Gene3D" id="1.20.1300.10">
    <property type="entry name" value="Fumarate reductase/succinate dehydrogenase, transmembrane subunit"/>
    <property type="match status" value="1"/>
</dbReference>